<name>A0A0A2V834_BEABA</name>
<gene>
    <name evidence="2" type="ORF">BBAD15_g12541</name>
</gene>
<reference evidence="2 3" key="1">
    <citation type="submission" date="2012-10" db="EMBL/GenBank/DDBJ databases">
        <title>Genome sequencing and analysis of entomopathogenic fungi Beauveria bassiana D1-5.</title>
        <authorList>
            <person name="Li Q."/>
            <person name="Wang L."/>
            <person name="Zhang Z."/>
            <person name="Wang Q."/>
            <person name="Ren J."/>
            <person name="Wang M."/>
            <person name="Xu W."/>
            <person name="Wang J."/>
            <person name="Lu Y."/>
            <person name="Du Q."/>
            <person name="Sun Z."/>
        </authorList>
    </citation>
    <scope>NUCLEOTIDE SEQUENCE [LARGE SCALE GENOMIC DNA]</scope>
    <source>
        <strain evidence="2 3">D1-5</strain>
    </source>
</reference>
<dbReference type="AlphaFoldDB" id="A0A0A2V834"/>
<sequence>MAWASKSSRRRYYGYGSYGSSYRSYKTRRRYATGVRKRNSKGFGRKPYSAARNSRKHRRSIGMKKALAAVSALQRTIKQGAAKTFVFNSPEDQRLQVVGTGHYVGHSYFAIPVDAMLNGLAVGSAQKQNLAVVPKATYYVTGVSVDFKLECRSAVELMAVCAAVPVSMVSPFGKKSDGLFVDVDGFSFTLGRGVVENAGGACDMNDAKDAAVSSVLGTVFEKRARDGSYFRAKVAREPGLVPLEVTWDGKAKKRGNVISQSLNGRGAGDNPVGVGAEYESVDLNLAFRKQNVRLWADINKDVDFCAEGGGLSGPQYRIVVGIRPQVFGGEGIATVSAVVRNLEVTVYYRVGGLLS</sequence>
<accession>A0A0A2V834</accession>
<evidence type="ECO:0000313" key="3">
    <source>
        <dbReference type="Proteomes" id="UP000030106"/>
    </source>
</evidence>
<dbReference type="EMBL" id="ANFO01001715">
    <property type="protein sequence ID" value="KGQ02250.1"/>
    <property type="molecule type" value="Genomic_DNA"/>
</dbReference>
<feature type="compositionally biased region" description="Basic residues" evidence="1">
    <location>
        <begin position="30"/>
        <end position="44"/>
    </location>
</feature>
<feature type="region of interest" description="Disordered" evidence="1">
    <location>
        <begin position="30"/>
        <end position="56"/>
    </location>
</feature>
<protein>
    <submittedName>
        <fullName evidence="2">Uncharacterized protein</fullName>
    </submittedName>
</protein>
<dbReference type="HOGENOM" id="CLU_780712_0_0_1"/>
<evidence type="ECO:0000256" key="1">
    <source>
        <dbReference type="SAM" id="MobiDB-lite"/>
    </source>
</evidence>
<evidence type="ECO:0000313" key="2">
    <source>
        <dbReference type="EMBL" id="KGQ02250.1"/>
    </source>
</evidence>
<proteinExistence type="predicted"/>
<comment type="caution">
    <text evidence="2">The sequence shown here is derived from an EMBL/GenBank/DDBJ whole genome shotgun (WGS) entry which is preliminary data.</text>
</comment>
<dbReference type="Proteomes" id="UP000030106">
    <property type="component" value="Unassembled WGS sequence"/>
</dbReference>
<organism evidence="2 3">
    <name type="scientific">Beauveria bassiana D1-5</name>
    <dbReference type="NCBI Taxonomy" id="1245745"/>
    <lineage>
        <taxon>Eukaryota</taxon>
        <taxon>Fungi</taxon>
        <taxon>Dikarya</taxon>
        <taxon>Ascomycota</taxon>
        <taxon>Pezizomycotina</taxon>
        <taxon>Sordariomycetes</taxon>
        <taxon>Hypocreomycetidae</taxon>
        <taxon>Hypocreales</taxon>
        <taxon>Cordycipitaceae</taxon>
        <taxon>Beauveria</taxon>
    </lineage>
</organism>